<dbReference type="GO" id="GO:0016020">
    <property type="term" value="C:membrane"/>
    <property type="evidence" value="ECO:0007669"/>
    <property type="project" value="UniProtKB-SubCell"/>
</dbReference>
<keyword evidence="5 9" id="KW-1133">Transmembrane helix</keyword>
<comment type="caution">
    <text evidence="11">The sequence shown here is derived from an EMBL/GenBank/DDBJ whole genome shotgun (WGS) entry which is preliminary data.</text>
</comment>
<feature type="transmembrane region" description="Helical" evidence="9">
    <location>
        <begin position="369"/>
        <end position="393"/>
    </location>
</feature>
<comment type="subcellular location">
    <subcellularLocation>
        <location evidence="1">Membrane</location>
        <topology evidence="1">Multi-pass membrane protein</topology>
    </subcellularLocation>
</comment>
<feature type="transmembrane region" description="Helical" evidence="9">
    <location>
        <begin position="178"/>
        <end position="199"/>
    </location>
</feature>
<feature type="transmembrane region" description="Helical" evidence="9">
    <location>
        <begin position="44"/>
        <end position="64"/>
    </location>
</feature>
<dbReference type="EMBL" id="JAGSYN010000184">
    <property type="protein sequence ID" value="KAG7662125.1"/>
    <property type="molecule type" value="Genomic_DNA"/>
</dbReference>
<feature type="transmembrane region" description="Helical" evidence="9">
    <location>
        <begin position="89"/>
        <end position="111"/>
    </location>
</feature>
<dbReference type="OrthoDB" id="6133115at2759"/>
<evidence type="ECO:0000256" key="1">
    <source>
        <dbReference type="ARBA" id="ARBA00004141"/>
    </source>
</evidence>
<feature type="transmembrane region" description="Helical" evidence="9">
    <location>
        <begin position="344"/>
        <end position="364"/>
    </location>
</feature>
<evidence type="ECO:0000256" key="7">
    <source>
        <dbReference type="RuleBase" id="RU003346"/>
    </source>
</evidence>
<dbReference type="InterPro" id="IPR005828">
    <property type="entry name" value="MFS_sugar_transport-like"/>
</dbReference>
<feature type="transmembrane region" description="Helical" evidence="9">
    <location>
        <begin position="120"/>
        <end position="138"/>
    </location>
</feature>
<feature type="transmembrane region" description="Helical" evidence="9">
    <location>
        <begin position="211"/>
        <end position="230"/>
    </location>
</feature>
<name>A0A8J5QSV8_9ASCO</name>
<dbReference type="InterPro" id="IPR005829">
    <property type="entry name" value="Sugar_transporter_CS"/>
</dbReference>
<evidence type="ECO:0000256" key="2">
    <source>
        <dbReference type="ARBA" id="ARBA00010992"/>
    </source>
</evidence>
<dbReference type="GO" id="GO:0005351">
    <property type="term" value="F:carbohydrate:proton symporter activity"/>
    <property type="evidence" value="ECO:0007669"/>
    <property type="project" value="TreeGrafter"/>
</dbReference>
<feature type="transmembrane region" description="Helical" evidence="9">
    <location>
        <begin position="470"/>
        <end position="490"/>
    </location>
</feature>
<sequence length="530" mass="58802">MTDSIKFETEQGTELGQTGPSNNLLNDSIDDYLYLKKPFYKYGFLNKLHFCIFVITIASTNNGYDGSMLNGLQMIDNWKDSMGHPTGHVLGALANGVVFGGLLSSVCAAWISDKFGRKPAITVGMITVIIGSIMQGAANGYALFIISRIVIGFGANVACVSAPALISEISFPTYRETCTSLFNTFWYLGAVIAAWVTYGSHTLSTSYAWRIPSYLQGALPLFLICCIWWVPESPRFLISKGKVEEARKILREFHTGNDTSREATRLVEFEVQEIVAALEIQKVYAHAKYSDFLNIPSYRKRLFLVIFTAVITQLSGNGLVSYYLNKVLNTIGITDEDMQLKINGGLMSYNLVISWAAAFSVQYFKRRSIFLVCTSGMLISFIVWTVLSARFAMTGFENNSLADGVLAFIFLFYLSYNIGANGLPATYITEVLPYSHRAKGTNVFQAFVYIFLIYNGFVNPIAMDAIEWKYYIVFCCILAVEVVVVALFYVETSGYTLEEVSIAFGEGSAGTESLDEFKYTSSDNDSASKV</sequence>
<dbReference type="Pfam" id="PF00083">
    <property type="entry name" value="Sugar_tr"/>
    <property type="match status" value="1"/>
</dbReference>
<keyword evidence="12" id="KW-1185">Reference proteome</keyword>
<gene>
    <name evidence="11" type="ORF">J8A68_004387</name>
</gene>
<protein>
    <recommendedName>
        <fullName evidence="10">Major facilitator superfamily (MFS) profile domain-containing protein</fullName>
    </recommendedName>
</protein>
<dbReference type="GeneID" id="73471187"/>
<dbReference type="PANTHER" id="PTHR48022:SF64">
    <property type="entry name" value="MAJOR FACILITATOR SUPERFAMILY (MFS) PROFILE DOMAIN-CONTAINING PROTEIN"/>
    <property type="match status" value="1"/>
</dbReference>
<proteinExistence type="inferred from homology"/>
<dbReference type="InterPro" id="IPR003663">
    <property type="entry name" value="Sugar/inositol_transpt"/>
</dbReference>
<evidence type="ECO:0000256" key="4">
    <source>
        <dbReference type="ARBA" id="ARBA00022692"/>
    </source>
</evidence>
<dbReference type="PANTHER" id="PTHR48022">
    <property type="entry name" value="PLASTIDIC GLUCOSE TRANSPORTER 4"/>
    <property type="match status" value="1"/>
</dbReference>
<evidence type="ECO:0000313" key="11">
    <source>
        <dbReference type="EMBL" id="KAG7662125.1"/>
    </source>
</evidence>
<evidence type="ECO:0000256" key="6">
    <source>
        <dbReference type="ARBA" id="ARBA00023136"/>
    </source>
</evidence>
<keyword evidence="3 7" id="KW-0813">Transport</keyword>
<comment type="similarity">
    <text evidence="2 7">Belongs to the major facilitator superfamily. Sugar transporter (TC 2.A.1.1) family.</text>
</comment>
<keyword evidence="6 9" id="KW-0472">Membrane</keyword>
<dbReference type="InterPro" id="IPR020846">
    <property type="entry name" value="MFS_dom"/>
</dbReference>
<dbReference type="PROSITE" id="PS00216">
    <property type="entry name" value="SUGAR_TRANSPORT_1"/>
    <property type="match status" value="1"/>
</dbReference>
<evidence type="ECO:0000256" key="9">
    <source>
        <dbReference type="SAM" id="Phobius"/>
    </source>
</evidence>
<dbReference type="PROSITE" id="PS50850">
    <property type="entry name" value="MFS"/>
    <property type="match status" value="1"/>
</dbReference>
<feature type="transmembrane region" description="Helical" evidence="9">
    <location>
        <begin position="440"/>
        <end position="458"/>
    </location>
</feature>
<reference evidence="11 12" key="1">
    <citation type="journal article" date="2021" name="DNA Res.">
        <title>Genome analysis of Candida subhashii reveals its hybrid nature and dual mitochondrial genome conformations.</title>
        <authorList>
            <person name="Mixao V."/>
            <person name="Hegedusova E."/>
            <person name="Saus E."/>
            <person name="Pryszcz L.P."/>
            <person name="Cillingova A."/>
            <person name="Nosek J."/>
            <person name="Gabaldon T."/>
        </authorList>
    </citation>
    <scope>NUCLEOTIDE SEQUENCE [LARGE SCALE GENOMIC DNA]</scope>
    <source>
        <strain evidence="11 12">CBS 10753</strain>
    </source>
</reference>
<dbReference type="InterPro" id="IPR050360">
    <property type="entry name" value="MFS_Sugar_Transporters"/>
</dbReference>
<organism evidence="11 12">
    <name type="scientific">[Candida] subhashii</name>
    <dbReference type="NCBI Taxonomy" id="561895"/>
    <lineage>
        <taxon>Eukaryota</taxon>
        <taxon>Fungi</taxon>
        <taxon>Dikarya</taxon>
        <taxon>Ascomycota</taxon>
        <taxon>Saccharomycotina</taxon>
        <taxon>Pichiomycetes</taxon>
        <taxon>Debaryomycetaceae</taxon>
        <taxon>Spathaspora</taxon>
    </lineage>
</organism>
<feature type="transmembrane region" description="Helical" evidence="9">
    <location>
        <begin position="302"/>
        <end position="324"/>
    </location>
</feature>
<dbReference type="FunFam" id="1.20.1250.20:FF:000134">
    <property type="entry name" value="MFS sugar transporter protein"/>
    <property type="match status" value="1"/>
</dbReference>
<feature type="compositionally biased region" description="Polar residues" evidence="8">
    <location>
        <begin position="10"/>
        <end position="20"/>
    </location>
</feature>
<dbReference type="Proteomes" id="UP000694255">
    <property type="component" value="Unassembled WGS sequence"/>
</dbReference>
<feature type="region of interest" description="Disordered" evidence="8">
    <location>
        <begin position="1"/>
        <end position="20"/>
    </location>
</feature>
<evidence type="ECO:0000259" key="10">
    <source>
        <dbReference type="PROSITE" id="PS50850"/>
    </source>
</evidence>
<keyword evidence="4 9" id="KW-0812">Transmembrane</keyword>
<evidence type="ECO:0000256" key="5">
    <source>
        <dbReference type="ARBA" id="ARBA00022989"/>
    </source>
</evidence>
<dbReference type="RefSeq" id="XP_049262358.1">
    <property type="nucleotide sequence ID" value="XM_049408340.1"/>
</dbReference>
<evidence type="ECO:0000256" key="8">
    <source>
        <dbReference type="SAM" id="MobiDB-lite"/>
    </source>
</evidence>
<evidence type="ECO:0000256" key="3">
    <source>
        <dbReference type="ARBA" id="ARBA00022448"/>
    </source>
</evidence>
<feature type="transmembrane region" description="Helical" evidence="9">
    <location>
        <begin position="405"/>
        <end position="428"/>
    </location>
</feature>
<evidence type="ECO:0000313" key="12">
    <source>
        <dbReference type="Proteomes" id="UP000694255"/>
    </source>
</evidence>
<dbReference type="NCBIfam" id="TIGR00879">
    <property type="entry name" value="SP"/>
    <property type="match status" value="1"/>
</dbReference>
<feature type="transmembrane region" description="Helical" evidence="9">
    <location>
        <begin position="144"/>
        <end position="166"/>
    </location>
</feature>
<dbReference type="AlphaFoldDB" id="A0A8J5QSV8"/>
<accession>A0A8J5QSV8</accession>
<feature type="domain" description="Major facilitator superfamily (MFS) profile" evidence="10">
    <location>
        <begin position="51"/>
        <end position="493"/>
    </location>
</feature>